<keyword evidence="8 12" id="KW-0648">Protein biosynthesis</keyword>
<evidence type="ECO:0000256" key="4">
    <source>
        <dbReference type="ARBA" id="ARBA00022490"/>
    </source>
</evidence>
<dbReference type="InterPro" id="IPR009080">
    <property type="entry name" value="tRNAsynth_Ia_anticodon-bd"/>
</dbReference>
<dbReference type="FunFam" id="1.10.730.10:FF:000008">
    <property type="entry name" value="Arginine--tRNA ligase"/>
    <property type="match status" value="1"/>
</dbReference>
<comment type="catalytic activity">
    <reaction evidence="10">
        <text>tRNA(Arg) + L-arginine + ATP = L-arginyl-tRNA(Arg) + AMP + diphosphate</text>
        <dbReference type="Rhea" id="RHEA:20301"/>
        <dbReference type="Rhea" id="RHEA-COMP:9658"/>
        <dbReference type="Rhea" id="RHEA-COMP:9673"/>
        <dbReference type="ChEBI" id="CHEBI:30616"/>
        <dbReference type="ChEBI" id="CHEBI:32682"/>
        <dbReference type="ChEBI" id="CHEBI:33019"/>
        <dbReference type="ChEBI" id="CHEBI:78442"/>
        <dbReference type="ChEBI" id="CHEBI:78513"/>
        <dbReference type="ChEBI" id="CHEBI:456215"/>
        <dbReference type="EC" id="6.1.1.19"/>
    </reaction>
</comment>
<dbReference type="PANTHER" id="PTHR11956:SF5">
    <property type="entry name" value="ARGININE--TRNA LIGASE, CYTOPLASMIC"/>
    <property type="match status" value="1"/>
</dbReference>
<comment type="similarity">
    <text evidence="2 12">Belongs to the class-I aminoacyl-tRNA synthetase family.</text>
</comment>
<evidence type="ECO:0000256" key="9">
    <source>
        <dbReference type="ARBA" id="ARBA00023146"/>
    </source>
</evidence>
<feature type="domain" description="DALR anticodon binding" evidence="13">
    <location>
        <begin position="462"/>
        <end position="578"/>
    </location>
</feature>
<dbReference type="EMBL" id="VXOY01000032">
    <property type="protein sequence ID" value="MYE38579.1"/>
    <property type="molecule type" value="Genomic_DNA"/>
</dbReference>
<dbReference type="InterPro" id="IPR001278">
    <property type="entry name" value="Arg-tRNA-ligase"/>
</dbReference>
<evidence type="ECO:0000256" key="5">
    <source>
        <dbReference type="ARBA" id="ARBA00022598"/>
    </source>
</evidence>
<keyword evidence="6 12" id="KW-0547">Nucleotide-binding</keyword>
<proteinExistence type="inferred from homology"/>
<evidence type="ECO:0000259" key="14">
    <source>
        <dbReference type="SMART" id="SM01016"/>
    </source>
</evidence>
<dbReference type="Gene3D" id="3.30.1360.70">
    <property type="entry name" value="Arginyl tRNA synthetase N-terminal domain"/>
    <property type="match status" value="1"/>
</dbReference>
<dbReference type="EC" id="6.1.1.19" evidence="3 11"/>
<protein>
    <recommendedName>
        <fullName evidence="3 11">Arginine--tRNA ligase</fullName>
        <ecNumber evidence="3 11">6.1.1.19</ecNumber>
    </recommendedName>
</protein>
<dbReference type="SUPFAM" id="SSF52374">
    <property type="entry name" value="Nucleotidylyl transferase"/>
    <property type="match status" value="1"/>
</dbReference>
<dbReference type="InterPro" id="IPR035684">
    <property type="entry name" value="ArgRS_core"/>
</dbReference>
<dbReference type="InterPro" id="IPR014729">
    <property type="entry name" value="Rossmann-like_a/b/a_fold"/>
</dbReference>
<evidence type="ECO:0000256" key="6">
    <source>
        <dbReference type="ARBA" id="ARBA00022741"/>
    </source>
</evidence>
<keyword evidence="7 12" id="KW-0067">ATP-binding</keyword>
<keyword evidence="9 12" id="KW-0030">Aminoacyl-tRNA synthetase</keyword>
<dbReference type="InterPro" id="IPR036695">
    <property type="entry name" value="Arg-tRNA-synth_N_sf"/>
</dbReference>
<dbReference type="Pfam" id="PF00750">
    <property type="entry name" value="tRNA-synt_1d"/>
    <property type="match status" value="1"/>
</dbReference>
<dbReference type="NCBIfam" id="TIGR00456">
    <property type="entry name" value="argS"/>
    <property type="match status" value="1"/>
</dbReference>
<dbReference type="SMART" id="SM01016">
    <property type="entry name" value="Arg_tRNA_synt_N"/>
    <property type="match status" value="1"/>
</dbReference>
<dbReference type="InterPro" id="IPR008909">
    <property type="entry name" value="DALR_anticod-bd"/>
</dbReference>
<evidence type="ECO:0000256" key="7">
    <source>
        <dbReference type="ARBA" id="ARBA00022840"/>
    </source>
</evidence>
<dbReference type="PANTHER" id="PTHR11956">
    <property type="entry name" value="ARGINYL-TRNA SYNTHETASE"/>
    <property type="match status" value="1"/>
</dbReference>
<evidence type="ECO:0000256" key="8">
    <source>
        <dbReference type="ARBA" id="ARBA00022917"/>
    </source>
</evidence>
<dbReference type="InterPro" id="IPR001412">
    <property type="entry name" value="aa-tRNA-synth_I_CS"/>
</dbReference>
<comment type="caution">
    <text evidence="15">The sequence shown here is derived from an EMBL/GenBank/DDBJ whole genome shotgun (WGS) entry which is preliminary data.</text>
</comment>
<dbReference type="AlphaFoldDB" id="A0A845DAV7"/>
<dbReference type="Pfam" id="PF05746">
    <property type="entry name" value="DALR_1"/>
    <property type="match status" value="1"/>
</dbReference>
<accession>A0A845DAV7</accession>
<evidence type="ECO:0000256" key="11">
    <source>
        <dbReference type="NCBIfam" id="TIGR00456"/>
    </source>
</evidence>
<evidence type="ECO:0000313" key="15">
    <source>
        <dbReference type="EMBL" id="MYE38579.1"/>
    </source>
</evidence>
<evidence type="ECO:0000256" key="12">
    <source>
        <dbReference type="RuleBase" id="RU363038"/>
    </source>
</evidence>
<gene>
    <name evidence="15" type="ORF">F4X82_03630</name>
</gene>
<dbReference type="Pfam" id="PF03485">
    <property type="entry name" value="Arg_tRNA_synt_N"/>
    <property type="match status" value="1"/>
</dbReference>
<dbReference type="PROSITE" id="PS00178">
    <property type="entry name" value="AA_TRNA_LIGASE_I"/>
    <property type="match status" value="1"/>
</dbReference>
<dbReference type="GO" id="GO:0005737">
    <property type="term" value="C:cytoplasm"/>
    <property type="evidence" value="ECO:0007669"/>
    <property type="project" value="UniProtKB-SubCell"/>
</dbReference>
<dbReference type="Proteomes" id="UP000449092">
    <property type="component" value="Unassembled WGS sequence"/>
</dbReference>
<organism evidence="15 16">
    <name type="scientific">Candidatus Spechtbacteria bacterium SB0662_bin_43</name>
    <dbReference type="NCBI Taxonomy" id="2604897"/>
    <lineage>
        <taxon>Bacteria</taxon>
        <taxon>Candidatus Spechtiibacteriota</taxon>
    </lineage>
</organism>
<dbReference type="GO" id="GO:0006420">
    <property type="term" value="P:arginyl-tRNA aminoacylation"/>
    <property type="evidence" value="ECO:0007669"/>
    <property type="project" value="UniProtKB-UniRule"/>
</dbReference>
<evidence type="ECO:0000256" key="10">
    <source>
        <dbReference type="ARBA" id="ARBA00049339"/>
    </source>
</evidence>
<evidence type="ECO:0000256" key="1">
    <source>
        <dbReference type="ARBA" id="ARBA00004496"/>
    </source>
</evidence>
<dbReference type="Gene3D" id="1.10.730.10">
    <property type="entry name" value="Isoleucyl-tRNA Synthetase, Domain 1"/>
    <property type="match status" value="1"/>
</dbReference>
<evidence type="ECO:0000256" key="2">
    <source>
        <dbReference type="ARBA" id="ARBA00005594"/>
    </source>
</evidence>
<keyword evidence="5 12" id="KW-0436">Ligase</keyword>
<name>A0A845DAV7_9BACT</name>
<evidence type="ECO:0000259" key="13">
    <source>
        <dbReference type="SMART" id="SM00836"/>
    </source>
</evidence>
<dbReference type="Gene3D" id="3.40.50.620">
    <property type="entry name" value="HUPs"/>
    <property type="match status" value="1"/>
</dbReference>
<dbReference type="SUPFAM" id="SSF47323">
    <property type="entry name" value="Anticodon-binding domain of a subclass of class I aminoacyl-tRNA synthetases"/>
    <property type="match status" value="1"/>
</dbReference>
<reference evidence="15 16" key="1">
    <citation type="submission" date="2019-09" db="EMBL/GenBank/DDBJ databases">
        <title>Characterisation of the sponge microbiome using genome-centric metagenomics.</title>
        <authorList>
            <person name="Engelberts J.P."/>
            <person name="Robbins S.J."/>
            <person name="De Goeij J.M."/>
            <person name="Aranda M."/>
            <person name="Bell S.C."/>
            <person name="Webster N.S."/>
        </authorList>
    </citation>
    <scope>NUCLEOTIDE SEQUENCE [LARGE SCALE GENOMIC DNA]</scope>
    <source>
        <strain evidence="15">SB0662_bin_43</strain>
    </source>
</reference>
<keyword evidence="4" id="KW-0963">Cytoplasm</keyword>
<sequence length="578" mass="65405">MPTKTIREELHDLLWESIKNAHKEGLFVHNESLDKDTDAIGKVVRERTFYTMKHSSRLDHGDYSLPIMELAQYSNATALEVAQQLCALLQENEAFSSYCSRCEAVAPGYINFYLAPSALIRQAHDTFKNTSPRFVQVGKGEKLNLEFVSVNPTGELHVGHARTAFYGDVLGRVLSASGYDVTREYYINNAQHSVQIQELGKTVQGEGESYKGEYLDTKIAQHRDEIERCKSYAEAGYVMAGAIQKDIAAFLEQKAGIAFDVWKEEEDLYENNGRAIREVIDLLKSRVQVSEEQMTEDDEMFDSGTMGDLVYESEGALWLRTKELGLSQDNVLVRSNGENTYFLADIAYHVDKLKRGFTTLIDIWGADHQGHKPRLSAAVQEVYGEDISPFQFHILIAQLVRLKNGEKLSKRKGTIITMSDMIDAVGVDVARYFYLTKSLNSQMEFDLDLATQTTNKNPVYYIQYTNARICSIVKKAEECGERPEPSALDELHTEQEMRLLRSIVRTPDVVEEVAQHYQVHLLSSFVLEVARQFNQFYRDCRVIEDGTVHKARLALVATTGVVLQSTLDLMGISHPDSM</sequence>
<dbReference type="PRINTS" id="PR01038">
    <property type="entry name" value="TRNASYNTHARG"/>
</dbReference>
<dbReference type="SMART" id="SM00836">
    <property type="entry name" value="DALR_1"/>
    <property type="match status" value="1"/>
</dbReference>
<evidence type="ECO:0000256" key="3">
    <source>
        <dbReference type="ARBA" id="ARBA00012837"/>
    </source>
</evidence>
<dbReference type="InterPro" id="IPR005148">
    <property type="entry name" value="Arg-tRNA-synth_N"/>
</dbReference>
<dbReference type="GO" id="GO:0004814">
    <property type="term" value="F:arginine-tRNA ligase activity"/>
    <property type="evidence" value="ECO:0007669"/>
    <property type="project" value="UniProtKB-UniRule"/>
</dbReference>
<dbReference type="SUPFAM" id="SSF55190">
    <property type="entry name" value="Arginyl-tRNA synthetase (ArgRS), N-terminal 'additional' domain"/>
    <property type="match status" value="1"/>
</dbReference>
<comment type="subcellular location">
    <subcellularLocation>
        <location evidence="1">Cytoplasm</location>
    </subcellularLocation>
</comment>
<evidence type="ECO:0000313" key="16">
    <source>
        <dbReference type="Proteomes" id="UP000449092"/>
    </source>
</evidence>
<feature type="domain" description="Arginyl tRNA synthetase N-terminal" evidence="14">
    <location>
        <begin position="34"/>
        <end position="114"/>
    </location>
</feature>
<dbReference type="GO" id="GO:0005524">
    <property type="term" value="F:ATP binding"/>
    <property type="evidence" value="ECO:0007669"/>
    <property type="project" value="UniProtKB-KW"/>
</dbReference>